<reference evidence="1" key="1">
    <citation type="submission" date="2023-01" db="EMBL/GenBank/DDBJ databases">
        <title>Colletotrichum chrysophilum M932 genome sequence.</title>
        <authorList>
            <person name="Baroncelli R."/>
        </authorList>
    </citation>
    <scope>NUCLEOTIDE SEQUENCE</scope>
    <source>
        <strain evidence="1">M932</strain>
    </source>
</reference>
<evidence type="ECO:0000313" key="1">
    <source>
        <dbReference type="EMBL" id="KAK1852162.1"/>
    </source>
</evidence>
<evidence type="ECO:0000313" key="2">
    <source>
        <dbReference type="Proteomes" id="UP001243330"/>
    </source>
</evidence>
<dbReference type="Proteomes" id="UP001243330">
    <property type="component" value="Unassembled WGS sequence"/>
</dbReference>
<keyword evidence="2" id="KW-1185">Reference proteome</keyword>
<gene>
    <name evidence="1" type="ORF">CCHR01_05231</name>
</gene>
<protein>
    <submittedName>
        <fullName evidence="1">Uncharacterized protein</fullName>
    </submittedName>
</protein>
<sequence>MNSIDPSDPPTFDNRHLFANSGSVVLGVAPHEHVHSAHTRSTISTNTLFSCLLY</sequence>
<name>A0AAD9AR17_9PEZI</name>
<comment type="caution">
    <text evidence="1">The sequence shown here is derived from an EMBL/GenBank/DDBJ whole genome shotgun (WGS) entry which is preliminary data.</text>
</comment>
<dbReference type="EMBL" id="JAQOWY010000081">
    <property type="protein sequence ID" value="KAK1852162.1"/>
    <property type="molecule type" value="Genomic_DNA"/>
</dbReference>
<dbReference type="AlphaFoldDB" id="A0AAD9AR17"/>
<organism evidence="1 2">
    <name type="scientific">Colletotrichum chrysophilum</name>
    <dbReference type="NCBI Taxonomy" id="1836956"/>
    <lineage>
        <taxon>Eukaryota</taxon>
        <taxon>Fungi</taxon>
        <taxon>Dikarya</taxon>
        <taxon>Ascomycota</taxon>
        <taxon>Pezizomycotina</taxon>
        <taxon>Sordariomycetes</taxon>
        <taxon>Hypocreomycetidae</taxon>
        <taxon>Glomerellales</taxon>
        <taxon>Glomerellaceae</taxon>
        <taxon>Colletotrichum</taxon>
        <taxon>Colletotrichum gloeosporioides species complex</taxon>
    </lineage>
</organism>
<proteinExistence type="predicted"/>
<accession>A0AAD9AR17</accession>